<protein>
    <submittedName>
        <fullName evidence="1">Uncharacterized protein</fullName>
    </submittedName>
</protein>
<accession>A0A9Q0BKY6</accession>
<keyword evidence="2" id="KW-1185">Reference proteome</keyword>
<proteinExistence type="predicted"/>
<reference evidence="1" key="1">
    <citation type="journal article" date="2023" name="Genome Biol. Evol.">
        <title>Long-read-based Genome Assembly of Drosophila gunungcola Reveals Fewer Chemosensory Genes in Flower-breeding Species.</title>
        <authorList>
            <person name="Negi A."/>
            <person name="Liao B.Y."/>
            <person name="Yeh S.D."/>
        </authorList>
    </citation>
    <scope>NUCLEOTIDE SEQUENCE</scope>
    <source>
        <strain evidence="1">Sukarami</strain>
    </source>
</reference>
<dbReference type="AlphaFoldDB" id="A0A9Q0BKY6"/>
<dbReference type="EMBL" id="JAMKOV010000040">
    <property type="protein sequence ID" value="KAI8035254.1"/>
    <property type="molecule type" value="Genomic_DNA"/>
</dbReference>
<dbReference type="Proteomes" id="UP001059596">
    <property type="component" value="Unassembled WGS sequence"/>
</dbReference>
<evidence type="ECO:0000313" key="2">
    <source>
        <dbReference type="Proteomes" id="UP001059596"/>
    </source>
</evidence>
<organism evidence="1 2">
    <name type="scientific">Drosophila gunungcola</name>
    <name type="common">fruit fly</name>
    <dbReference type="NCBI Taxonomy" id="103775"/>
    <lineage>
        <taxon>Eukaryota</taxon>
        <taxon>Metazoa</taxon>
        <taxon>Ecdysozoa</taxon>
        <taxon>Arthropoda</taxon>
        <taxon>Hexapoda</taxon>
        <taxon>Insecta</taxon>
        <taxon>Pterygota</taxon>
        <taxon>Neoptera</taxon>
        <taxon>Endopterygota</taxon>
        <taxon>Diptera</taxon>
        <taxon>Brachycera</taxon>
        <taxon>Muscomorpha</taxon>
        <taxon>Ephydroidea</taxon>
        <taxon>Drosophilidae</taxon>
        <taxon>Drosophila</taxon>
        <taxon>Sophophora</taxon>
    </lineage>
</organism>
<name>A0A9Q0BKY6_9MUSC</name>
<sequence length="53" mass="5993">MQPGTPSEDKQRKNLWYFPQCPLLVLPREQSLSGLYISPTDAPTILALDPRIP</sequence>
<gene>
    <name evidence="1" type="ORF">M5D96_011911</name>
</gene>
<comment type="caution">
    <text evidence="1">The sequence shown here is derived from an EMBL/GenBank/DDBJ whole genome shotgun (WGS) entry which is preliminary data.</text>
</comment>
<evidence type="ECO:0000313" key="1">
    <source>
        <dbReference type="EMBL" id="KAI8035254.1"/>
    </source>
</evidence>